<dbReference type="EMBL" id="BK015698">
    <property type="protein sequence ID" value="DAE20570.1"/>
    <property type="molecule type" value="Genomic_DNA"/>
</dbReference>
<accession>A0A8S5QNJ8</accession>
<name>A0A8S5QNJ8_9CAUD</name>
<protein>
    <submittedName>
        <fullName evidence="2">Holin</fullName>
    </submittedName>
</protein>
<keyword evidence="1" id="KW-1133">Transmembrane helix</keyword>
<evidence type="ECO:0000313" key="2">
    <source>
        <dbReference type="EMBL" id="DAE20570.1"/>
    </source>
</evidence>
<reference evidence="2" key="1">
    <citation type="journal article" date="2021" name="Proc. Natl. Acad. Sci. U.S.A.">
        <title>A Catalog of Tens of Thousands of Viruses from Human Metagenomes Reveals Hidden Associations with Chronic Diseases.</title>
        <authorList>
            <person name="Tisza M.J."/>
            <person name="Buck C.B."/>
        </authorList>
    </citation>
    <scope>NUCLEOTIDE SEQUENCE</scope>
    <source>
        <strain evidence="2">CtJ3t72</strain>
    </source>
</reference>
<organism evidence="2">
    <name type="scientific">Siphoviridae sp. ctJ3t72</name>
    <dbReference type="NCBI Taxonomy" id="2826240"/>
    <lineage>
        <taxon>Viruses</taxon>
        <taxon>Duplodnaviria</taxon>
        <taxon>Heunggongvirae</taxon>
        <taxon>Uroviricota</taxon>
        <taxon>Caudoviricetes</taxon>
    </lineage>
</organism>
<evidence type="ECO:0000256" key="1">
    <source>
        <dbReference type="SAM" id="Phobius"/>
    </source>
</evidence>
<keyword evidence="1" id="KW-0472">Membrane</keyword>
<dbReference type="Pfam" id="PF05106">
    <property type="entry name" value="Phage_holin_3_1"/>
    <property type="match status" value="1"/>
</dbReference>
<sequence length="143" mass="16174">MGRYSGIYYKSDSVKKCYSEFHLLISIIRNPATAQGFSFYRFAKMMRHLTPEFIYLLIGAGCSFVMAYLRSVKRTFAAKICEALTCSMLSSALILVSEYYLHWPLELGVAIGTFVGFLGSDYISAKVKQLINVKVEQNDNAHK</sequence>
<feature type="transmembrane region" description="Helical" evidence="1">
    <location>
        <begin position="53"/>
        <end position="69"/>
    </location>
</feature>
<dbReference type="InterPro" id="IPR006481">
    <property type="entry name" value="Phage_lambda_GpS_holin"/>
</dbReference>
<keyword evidence="1" id="KW-0812">Transmembrane</keyword>
<proteinExistence type="predicted"/>